<dbReference type="Proteomes" id="UP000632138">
    <property type="component" value="Unassembled WGS sequence"/>
</dbReference>
<dbReference type="EMBL" id="JAENHP010000010">
    <property type="protein sequence ID" value="MBM2619421.1"/>
    <property type="molecule type" value="Genomic_DNA"/>
</dbReference>
<organism evidence="2 3">
    <name type="scientific">Paractinoplanes ovalisporus</name>
    <dbReference type="NCBI Taxonomy" id="2810368"/>
    <lineage>
        <taxon>Bacteria</taxon>
        <taxon>Bacillati</taxon>
        <taxon>Actinomycetota</taxon>
        <taxon>Actinomycetes</taxon>
        <taxon>Micromonosporales</taxon>
        <taxon>Micromonosporaceae</taxon>
        <taxon>Paractinoplanes</taxon>
    </lineage>
</organism>
<comment type="similarity">
    <text evidence="1">Belongs to the cycloisomerase 2 family.</text>
</comment>
<gene>
    <name evidence="2" type="ORF">JIG36_28095</name>
</gene>
<dbReference type="InterPro" id="IPR011048">
    <property type="entry name" value="Haem_d1_sf"/>
</dbReference>
<comment type="caution">
    <text evidence="2">The sequence shown here is derived from an EMBL/GenBank/DDBJ whole genome shotgun (WGS) entry which is preliminary data.</text>
</comment>
<dbReference type="Gene3D" id="2.130.10.10">
    <property type="entry name" value="YVTN repeat-like/Quinoprotein amine dehydrogenase"/>
    <property type="match status" value="1"/>
</dbReference>
<dbReference type="InterPro" id="IPR006311">
    <property type="entry name" value="TAT_signal"/>
</dbReference>
<reference evidence="2 3" key="1">
    <citation type="submission" date="2021-01" db="EMBL/GenBank/DDBJ databases">
        <title>Actinoplanes sp. nov. LDG1-06 isolated from lichen.</title>
        <authorList>
            <person name="Saeng-In P."/>
            <person name="Phongsopitanun W."/>
            <person name="Kanchanasin P."/>
            <person name="Yuki M."/>
            <person name="Kudo T."/>
            <person name="Ohkuma M."/>
            <person name="Tanasupawat S."/>
        </authorList>
    </citation>
    <scope>NUCLEOTIDE SEQUENCE [LARGE SCALE GENOMIC DNA]</scope>
    <source>
        <strain evidence="2 3">LDG1-06</strain>
    </source>
</reference>
<dbReference type="Pfam" id="PF10282">
    <property type="entry name" value="Lactonase"/>
    <property type="match status" value="1"/>
</dbReference>
<dbReference type="RefSeq" id="WP_203379409.1">
    <property type="nucleotide sequence ID" value="NZ_JAENHP010000010.1"/>
</dbReference>
<sequence>MPTSRRGLLRLGGAAVVGVAAGTAVLRNATADATELPEQRFHLGTYTASGGLGIARGRVDPQTGRPAIDFWTTAVRQPSWLDIAPGSGHLYAVSEVSPDGTVNALTSDTALLNTQPTGSGPAHVAVHPNGQFLFTSLYGGGAVVTHRIAGDGTVGAATDTRRQSTGGRTSNAHQVVVDPDGDHVLAVDLGVDTVFTYRLDPAAATLAETGRLTLPTGTGPRHLAFHPDGAYAYVAGELNSTVTVCAYADGVLTAGQVTSTVLSPGVTNYPGEIAVSADGRFVYVSNRGTDTVAVFAVSAGGAHLTLVATPPCGGVWPRHLAIDATGTWLYVANERSGTLAWFPLDAETGVPGPAAGSIAVPAVTQIRFG</sequence>
<dbReference type="PROSITE" id="PS51318">
    <property type="entry name" value="TAT"/>
    <property type="match status" value="1"/>
</dbReference>
<evidence type="ECO:0000313" key="2">
    <source>
        <dbReference type="EMBL" id="MBM2619421.1"/>
    </source>
</evidence>
<proteinExistence type="inferred from homology"/>
<evidence type="ECO:0000256" key="1">
    <source>
        <dbReference type="ARBA" id="ARBA00005564"/>
    </source>
</evidence>
<dbReference type="InterPro" id="IPR015943">
    <property type="entry name" value="WD40/YVTN_repeat-like_dom_sf"/>
</dbReference>
<protein>
    <submittedName>
        <fullName evidence="2">Lactonase family protein</fullName>
    </submittedName>
</protein>
<dbReference type="PANTHER" id="PTHR30344:SF1">
    <property type="entry name" value="6-PHOSPHOGLUCONOLACTONASE"/>
    <property type="match status" value="1"/>
</dbReference>
<dbReference type="InterPro" id="IPR019405">
    <property type="entry name" value="Lactonase_7-beta_prop"/>
</dbReference>
<dbReference type="InterPro" id="IPR050282">
    <property type="entry name" value="Cycloisomerase_2"/>
</dbReference>
<accession>A0ABS2AHV5</accession>
<keyword evidence="3" id="KW-1185">Reference proteome</keyword>
<evidence type="ECO:0000313" key="3">
    <source>
        <dbReference type="Proteomes" id="UP000632138"/>
    </source>
</evidence>
<name>A0ABS2AHV5_9ACTN</name>
<dbReference type="PANTHER" id="PTHR30344">
    <property type="entry name" value="6-PHOSPHOGLUCONOLACTONASE-RELATED"/>
    <property type="match status" value="1"/>
</dbReference>
<dbReference type="SUPFAM" id="SSF51004">
    <property type="entry name" value="C-terminal (heme d1) domain of cytochrome cd1-nitrite reductase"/>
    <property type="match status" value="1"/>
</dbReference>